<gene>
    <name evidence="2" type="ORF">EEJ42_07395</name>
</gene>
<evidence type="ECO:0000256" key="1">
    <source>
        <dbReference type="SAM" id="MobiDB-lite"/>
    </source>
</evidence>
<accession>A0A3M8WWV6</accession>
<reference evidence="2 3" key="1">
    <citation type="submission" date="2018-11" db="EMBL/GenBank/DDBJ databases">
        <title>The Potential of Streptomyces as Biocontrol Agents against the Tomato grey mould, Botrytis cinerea (Gray mold) Frontiers in Microbiology.</title>
        <authorList>
            <person name="Li D."/>
        </authorList>
    </citation>
    <scope>NUCLEOTIDE SEQUENCE [LARGE SCALE GENOMIC DNA]</scope>
    <source>
        <strain evidence="2 3">NEAU-LD23</strain>
    </source>
</reference>
<feature type="region of interest" description="Disordered" evidence="1">
    <location>
        <begin position="40"/>
        <end position="62"/>
    </location>
</feature>
<protein>
    <submittedName>
        <fullName evidence="2">Uncharacterized protein</fullName>
    </submittedName>
</protein>
<name>A0A3M8WWV6_9ACTN</name>
<comment type="caution">
    <text evidence="2">The sequence shown here is derived from an EMBL/GenBank/DDBJ whole genome shotgun (WGS) entry which is preliminary data.</text>
</comment>
<evidence type="ECO:0000313" key="2">
    <source>
        <dbReference type="EMBL" id="RNG33530.1"/>
    </source>
</evidence>
<organism evidence="2 3">
    <name type="scientific">Streptomyces botrytidirepellens</name>
    <dbReference type="NCBI Taxonomy" id="2486417"/>
    <lineage>
        <taxon>Bacteria</taxon>
        <taxon>Bacillati</taxon>
        <taxon>Actinomycetota</taxon>
        <taxon>Actinomycetes</taxon>
        <taxon>Kitasatosporales</taxon>
        <taxon>Streptomycetaceae</taxon>
        <taxon>Streptomyces</taxon>
    </lineage>
</organism>
<proteinExistence type="predicted"/>
<dbReference type="EMBL" id="RIBZ01000094">
    <property type="protein sequence ID" value="RNG33530.1"/>
    <property type="molecule type" value="Genomic_DNA"/>
</dbReference>
<evidence type="ECO:0000313" key="3">
    <source>
        <dbReference type="Proteomes" id="UP000275401"/>
    </source>
</evidence>
<dbReference type="AlphaFoldDB" id="A0A3M8WWV6"/>
<dbReference type="Proteomes" id="UP000275401">
    <property type="component" value="Unassembled WGS sequence"/>
</dbReference>
<sequence>METAPQRDTPVYSRLVAERGDVPAQARDTAERTLRELQRFIPPSASAGPRPHSEVTGSDVLG</sequence>
<keyword evidence="3" id="KW-1185">Reference proteome</keyword>